<dbReference type="PANTHER" id="PTHR13538">
    <property type="entry name" value="N-ACETYLTRANSFERASE 6"/>
    <property type="match status" value="1"/>
</dbReference>
<dbReference type="Pfam" id="PF00583">
    <property type="entry name" value="Acetyltransf_1"/>
    <property type="match status" value="1"/>
</dbReference>
<evidence type="ECO:0000313" key="3">
    <source>
        <dbReference type="Proteomes" id="UP001159042"/>
    </source>
</evidence>
<dbReference type="Proteomes" id="UP001159042">
    <property type="component" value="Unassembled WGS sequence"/>
</dbReference>
<organism evidence="2 3">
    <name type="scientific">Exocentrus adspersus</name>
    <dbReference type="NCBI Taxonomy" id="1586481"/>
    <lineage>
        <taxon>Eukaryota</taxon>
        <taxon>Metazoa</taxon>
        <taxon>Ecdysozoa</taxon>
        <taxon>Arthropoda</taxon>
        <taxon>Hexapoda</taxon>
        <taxon>Insecta</taxon>
        <taxon>Pterygota</taxon>
        <taxon>Neoptera</taxon>
        <taxon>Endopterygota</taxon>
        <taxon>Coleoptera</taxon>
        <taxon>Polyphaga</taxon>
        <taxon>Cucujiformia</taxon>
        <taxon>Chrysomeloidea</taxon>
        <taxon>Cerambycidae</taxon>
        <taxon>Lamiinae</taxon>
        <taxon>Acanthocinini</taxon>
        <taxon>Exocentrus</taxon>
    </lineage>
</organism>
<comment type="caution">
    <text evidence="2">The sequence shown here is derived from an EMBL/GenBank/DDBJ whole genome shotgun (WGS) entry which is preliminary data.</text>
</comment>
<dbReference type="FunFam" id="3.40.630.30:FF:000076">
    <property type="entry name" value="Blast:N-acetyltransferase 6"/>
    <property type="match status" value="1"/>
</dbReference>
<dbReference type="InterPro" id="IPR016181">
    <property type="entry name" value="Acyl_CoA_acyltransferase"/>
</dbReference>
<sequence>MNKMELSVAPLHKNPEYLMDCCRLINDEWKRSDTARLHSLQASCDQLPTSLILLQNQTLVGHLKLTPIPRIQEACFVESVVIDKNFRGKGYGTILMKNAEEYCKKNLRLNTIYLSTKGQEYFYNKLGYTECLPISIYGSCIPNSIAPKQKTETHQNDNFIKGVPLPPPLPVNKTAIVSATKTFMKKQI</sequence>
<dbReference type="EMBL" id="JANEYG010000001">
    <property type="protein sequence ID" value="KAJ8925248.1"/>
    <property type="molecule type" value="Genomic_DNA"/>
</dbReference>
<feature type="domain" description="N-acetyltransferase" evidence="1">
    <location>
        <begin position="4"/>
        <end position="152"/>
    </location>
</feature>
<dbReference type="CDD" id="cd04301">
    <property type="entry name" value="NAT_SF"/>
    <property type="match status" value="1"/>
</dbReference>
<reference evidence="2 3" key="1">
    <citation type="journal article" date="2023" name="Insect Mol. Biol.">
        <title>Genome sequencing provides insights into the evolution of gene families encoding plant cell wall-degrading enzymes in longhorned beetles.</title>
        <authorList>
            <person name="Shin N.R."/>
            <person name="Okamura Y."/>
            <person name="Kirsch R."/>
            <person name="Pauchet Y."/>
        </authorList>
    </citation>
    <scope>NUCLEOTIDE SEQUENCE [LARGE SCALE GENOMIC DNA]</scope>
    <source>
        <strain evidence="2">EAD_L_NR</strain>
    </source>
</reference>
<keyword evidence="3" id="KW-1185">Reference proteome</keyword>
<dbReference type="AlphaFoldDB" id="A0AAV8WFW6"/>
<evidence type="ECO:0000259" key="1">
    <source>
        <dbReference type="PROSITE" id="PS51186"/>
    </source>
</evidence>
<gene>
    <name evidence="2" type="ORF">NQ315_009076</name>
</gene>
<name>A0AAV8WFW6_9CUCU</name>
<dbReference type="PANTHER" id="PTHR13538:SF4">
    <property type="entry name" value="N-ALPHA-ACETYLTRANSFERASE 80"/>
    <property type="match status" value="1"/>
</dbReference>
<protein>
    <recommendedName>
        <fullName evidence="1">N-acetyltransferase domain-containing protein</fullName>
    </recommendedName>
</protein>
<dbReference type="GO" id="GO:1905502">
    <property type="term" value="F:acetyl-CoA binding"/>
    <property type="evidence" value="ECO:0007669"/>
    <property type="project" value="TreeGrafter"/>
</dbReference>
<dbReference type="InterPro" id="IPR039840">
    <property type="entry name" value="NAA80"/>
</dbReference>
<dbReference type="PROSITE" id="PS51186">
    <property type="entry name" value="GNAT"/>
    <property type="match status" value="1"/>
</dbReference>
<dbReference type="GO" id="GO:0008080">
    <property type="term" value="F:N-acetyltransferase activity"/>
    <property type="evidence" value="ECO:0007669"/>
    <property type="project" value="InterPro"/>
</dbReference>
<proteinExistence type="predicted"/>
<evidence type="ECO:0000313" key="2">
    <source>
        <dbReference type="EMBL" id="KAJ8925248.1"/>
    </source>
</evidence>
<dbReference type="InterPro" id="IPR000182">
    <property type="entry name" value="GNAT_dom"/>
</dbReference>
<accession>A0AAV8WFW6</accession>
<dbReference type="SUPFAM" id="SSF55729">
    <property type="entry name" value="Acyl-CoA N-acyltransferases (Nat)"/>
    <property type="match status" value="1"/>
</dbReference>
<dbReference type="Gene3D" id="3.40.630.30">
    <property type="match status" value="1"/>
</dbReference>
<dbReference type="GO" id="GO:0005737">
    <property type="term" value="C:cytoplasm"/>
    <property type="evidence" value="ECO:0007669"/>
    <property type="project" value="TreeGrafter"/>
</dbReference>